<feature type="transmembrane region" description="Helical" evidence="1">
    <location>
        <begin position="20"/>
        <end position="37"/>
    </location>
</feature>
<protein>
    <submittedName>
        <fullName evidence="2">DUF2079 domain-containing protein</fullName>
    </submittedName>
</protein>
<accession>A0ABV1BXG4</accession>
<feature type="transmembrane region" description="Helical" evidence="1">
    <location>
        <begin position="121"/>
        <end position="145"/>
    </location>
</feature>
<dbReference type="Pfam" id="PF09852">
    <property type="entry name" value="DUF2079"/>
    <property type="match status" value="1"/>
</dbReference>
<feature type="transmembrane region" description="Helical" evidence="1">
    <location>
        <begin position="197"/>
        <end position="223"/>
    </location>
</feature>
<organism evidence="2 3">
    <name type="scientific">[Lactobacillus] rogosae</name>
    <dbReference type="NCBI Taxonomy" id="706562"/>
    <lineage>
        <taxon>Bacteria</taxon>
        <taxon>Bacillati</taxon>
        <taxon>Bacillota</taxon>
        <taxon>Clostridia</taxon>
        <taxon>Lachnospirales</taxon>
        <taxon>Lachnospiraceae</taxon>
        <taxon>Lachnospira</taxon>
    </lineage>
</organism>
<dbReference type="EMBL" id="JBBMER010000004">
    <property type="protein sequence ID" value="MEQ2379735.1"/>
    <property type="molecule type" value="Genomic_DNA"/>
</dbReference>
<feature type="transmembrane region" description="Helical" evidence="1">
    <location>
        <begin position="49"/>
        <end position="69"/>
    </location>
</feature>
<dbReference type="Proteomes" id="UP001442364">
    <property type="component" value="Unassembled WGS sequence"/>
</dbReference>
<evidence type="ECO:0000313" key="3">
    <source>
        <dbReference type="Proteomes" id="UP001442364"/>
    </source>
</evidence>
<reference evidence="2 3" key="1">
    <citation type="submission" date="2024-03" db="EMBL/GenBank/DDBJ databases">
        <title>Human intestinal bacterial collection.</title>
        <authorList>
            <person name="Pauvert C."/>
            <person name="Hitch T.C.A."/>
            <person name="Clavel T."/>
        </authorList>
    </citation>
    <scope>NUCLEOTIDE SEQUENCE [LARGE SCALE GENOMIC DNA]</scope>
    <source>
        <strain evidence="2 3">CLA-AA-H255</strain>
    </source>
</reference>
<feature type="transmembrane region" description="Helical" evidence="1">
    <location>
        <begin position="281"/>
        <end position="306"/>
    </location>
</feature>
<feature type="transmembrane region" description="Helical" evidence="1">
    <location>
        <begin position="456"/>
        <end position="474"/>
    </location>
</feature>
<gene>
    <name evidence="2" type="ORF">WMO14_07560</name>
</gene>
<sequence length="579" mass="66142">MNSRRYMINSLSYVKNVDMVSVIICSLVLTIVLYAIFEKLQDNNRLKACILEGTLLTGVVLVYACVCVYEYNDVYFVAGMTLVVLAAAVYSYSYVHKIYKGYISDSTTYNADIKDISKRMYITGVAIVAGVITAFISICMVFRYLSFGSPNFDMGLFSQMFHYMKTTGRMLNTSERDHLMSHMCVHISPMFYTILPFYMLVSSPVTLEVMQAVVIAIAVIPLCRLAEYKGMSRRAALIICIIYCFYPVISGGCFYDIHENMFLPVLIFTFLLYMEKDNMTGILISAILICLVKEDAPVFLMFMALYMIIGKRMYKKGFIILILSIVYFVIACKIIEIIGTGIISDRFNNMIAEGNGNITGIIKTVINNPAYIITQIMDKSKIAYILKTLGVLLFIPLCTRKWSRFILLGPYIMFNLMSDYEYFHSIYFHYSFGSGALLIYLLIINICDMDVRKKMLMLRMTAMAVVIFFMAFNVSRLDNAFNYVDENNKRVIDTMNEGLSTIPDDASVTATTFLCASLSKHKILYELYYTDKQTEYIALDLRYSDTYYNVSSYLNSSQYETVYYAENVIAVFKNRATGN</sequence>
<evidence type="ECO:0000256" key="1">
    <source>
        <dbReference type="SAM" id="Phobius"/>
    </source>
</evidence>
<proteinExistence type="predicted"/>
<feature type="transmembrane region" description="Helical" evidence="1">
    <location>
        <begin position="318"/>
        <end position="343"/>
    </location>
</feature>
<keyword evidence="3" id="KW-1185">Reference proteome</keyword>
<feature type="transmembrane region" description="Helical" evidence="1">
    <location>
        <begin position="422"/>
        <end position="444"/>
    </location>
</feature>
<evidence type="ECO:0000313" key="2">
    <source>
        <dbReference type="EMBL" id="MEQ2379735.1"/>
    </source>
</evidence>
<keyword evidence="1" id="KW-0812">Transmembrane</keyword>
<comment type="caution">
    <text evidence="2">The sequence shown here is derived from an EMBL/GenBank/DDBJ whole genome shotgun (WGS) entry which is preliminary data.</text>
</comment>
<keyword evidence="1" id="KW-1133">Transmembrane helix</keyword>
<feature type="transmembrane region" description="Helical" evidence="1">
    <location>
        <begin position="235"/>
        <end position="251"/>
    </location>
</feature>
<feature type="transmembrane region" description="Helical" evidence="1">
    <location>
        <begin position="75"/>
        <end position="95"/>
    </location>
</feature>
<dbReference type="InterPro" id="IPR018650">
    <property type="entry name" value="STSV1_Orf64"/>
</dbReference>
<name>A0ABV1BXG4_9FIRM</name>
<keyword evidence="1" id="KW-0472">Membrane</keyword>